<dbReference type="EMBL" id="CP111016">
    <property type="protein sequence ID" value="WAR04451.1"/>
    <property type="molecule type" value="Genomic_DNA"/>
</dbReference>
<organism evidence="1 2">
    <name type="scientific">Mya arenaria</name>
    <name type="common">Soft-shell clam</name>
    <dbReference type="NCBI Taxonomy" id="6604"/>
    <lineage>
        <taxon>Eukaryota</taxon>
        <taxon>Metazoa</taxon>
        <taxon>Spiralia</taxon>
        <taxon>Lophotrochozoa</taxon>
        <taxon>Mollusca</taxon>
        <taxon>Bivalvia</taxon>
        <taxon>Autobranchia</taxon>
        <taxon>Heteroconchia</taxon>
        <taxon>Euheterodonta</taxon>
        <taxon>Imparidentia</taxon>
        <taxon>Neoheterodontei</taxon>
        <taxon>Myida</taxon>
        <taxon>Myoidea</taxon>
        <taxon>Myidae</taxon>
        <taxon>Mya</taxon>
    </lineage>
</organism>
<keyword evidence="2" id="KW-1185">Reference proteome</keyword>
<gene>
    <name evidence="1" type="ORF">MAR_019820</name>
</gene>
<protein>
    <submittedName>
        <fullName evidence="1">Uncharacterized protein</fullName>
    </submittedName>
</protein>
<sequence length="121" mass="14057">MTLQAMKASSSTKQYCHNFNKNHTVGAIHSFRKSRFLALHIYEINIVSKSMLTELNGLVNYYGALVDEHLRSQYFGYSGVADDCLKKNKIWIMSDFYFRIECTETFVVNKILCEIIVECLR</sequence>
<dbReference type="Proteomes" id="UP001164746">
    <property type="component" value="Chromosome 5"/>
</dbReference>
<evidence type="ECO:0000313" key="2">
    <source>
        <dbReference type="Proteomes" id="UP001164746"/>
    </source>
</evidence>
<reference evidence="1" key="1">
    <citation type="submission" date="2022-11" db="EMBL/GenBank/DDBJ databases">
        <title>Centuries of genome instability and evolution in soft-shell clam transmissible cancer (bioRxiv).</title>
        <authorList>
            <person name="Hart S.F.M."/>
            <person name="Yonemitsu M.A."/>
            <person name="Giersch R.M."/>
            <person name="Beal B.F."/>
            <person name="Arriagada G."/>
            <person name="Davis B.W."/>
            <person name="Ostrander E.A."/>
            <person name="Goff S.P."/>
            <person name="Metzger M.J."/>
        </authorList>
    </citation>
    <scope>NUCLEOTIDE SEQUENCE</scope>
    <source>
        <strain evidence="1">MELC-2E11</strain>
        <tissue evidence="1">Siphon/mantle</tissue>
    </source>
</reference>
<name>A0ABY7EBA9_MYAAR</name>
<proteinExistence type="predicted"/>
<evidence type="ECO:0000313" key="1">
    <source>
        <dbReference type="EMBL" id="WAR04451.1"/>
    </source>
</evidence>
<accession>A0ABY7EBA9</accession>